<keyword evidence="7" id="KW-0175">Coiled coil</keyword>
<organism evidence="11 12">
    <name type="scientific">Plectonema cf. radiosum LEGE 06105</name>
    <dbReference type="NCBI Taxonomy" id="945769"/>
    <lineage>
        <taxon>Bacteria</taxon>
        <taxon>Bacillati</taxon>
        <taxon>Cyanobacteriota</taxon>
        <taxon>Cyanophyceae</taxon>
        <taxon>Oscillatoriophycideae</taxon>
        <taxon>Oscillatoriales</taxon>
        <taxon>Microcoleaceae</taxon>
        <taxon>Plectonema</taxon>
    </lineage>
</organism>
<protein>
    <submittedName>
        <fullName evidence="11">Transposase</fullName>
    </submittedName>
</protein>
<evidence type="ECO:0000259" key="8">
    <source>
        <dbReference type="Pfam" id="PF01385"/>
    </source>
</evidence>
<keyword evidence="4" id="KW-0862">Zinc</keyword>
<dbReference type="GO" id="GO:0003677">
    <property type="term" value="F:DNA binding"/>
    <property type="evidence" value="ECO:0007669"/>
    <property type="project" value="UniProtKB-KW"/>
</dbReference>
<dbReference type="InterPro" id="IPR010095">
    <property type="entry name" value="Cas12f1-like_TNB"/>
</dbReference>
<feature type="domain" description="Probable transposase IS891/IS1136/IS1341" evidence="8">
    <location>
        <begin position="199"/>
        <end position="288"/>
    </location>
</feature>
<sequence>MLTITYEYKLQPTAEQIATIEQTLDVCRSVWNFALRQRKDWCNSRKSSVNACSIQSEYIISASEPFPNYHKQAKQLTEAKNQYPKLKTVHSQVLQQVLRTLDRAWDDMKARGFGFPRFKNKYRMRSFVFPQLGKDPIRNDAIKFPKLGWVEWRQSRPIPFGFEVRQARVVRKASGYFVMLSLQLNVDVPSPMPHGHPRGLDLGYDKFVATSDGEEIKRPRFLKIMQRKLKLLQRRLKNKQKSSNNRHKLNQKIARLHQRISDTRSDWHYKLSHHLCDGAGMVFVEDINFVSWQRGMLSKHSADAGFGQFVSILEWVCFRLNVYFAKVNKDGTSQTCPNCGTHTGKKTLDIRFHHCNECGYKTTRDVASSQEIRNRGIAAVGQTVVENVCGLEAVGSIGHDALVGTGRSRNPASQGVGIPYFKDLTA</sequence>
<evidence type="ECO:0000256" key="3">
    <source>
        <dbReference type="ARBA" id="ARBA00022723"/>
    </source>
</evidence>
<evidence type="ECO:0000256" key="7">
    <source>
        <dbReference type="SAM" id="Coils"/>
    </source>
</evidence>
<evidence type="ECO:0000259" key="10">
    <source>
        <dbReference type="Pfam" id="PF12323"/>
    </source>
</evidence>
<dbReference type="GO" id="GO:0032196">
    <property type="term" value="P:transposition"/>
    <property type="evidence" value="ECO:0007669"/>
    <property type="project" value="UniProtKB-KW"/>
</dbReference>
<comment type="similarity">
    <text evidence="1">In the C-terminal section; belongs to the transposase 35 family.</text>
</comment>
<dbReference type="GO" id="GO:0006310">
    <property type="term" value="P:DNA recombination"/>
    <property type="evidence" value="ECO:0007669"/>
    <property type="project" value="UniProtKB-KW"/>
</dbReference>
<dbReference type="Pfam" id="PF01385">
    <property type="entry name" value="OrfB_IS605"/>
    <property type="match status" value="1"/>
</dbReference>
<evidence type="ECO:0000259" key="9">
    <source>
        <dbReference type="Pfam" id="PF07282"/>
    </source>
</evidence>
<dbReference type="EMBL" id="JADEWL010000130">
    <property type="protein sequence ID" value="MBE9215978.1"/>
    <property type="molecule type" value="Genomic_DNA"/>
</dbReference>
<evidence type="ECO:0000313" key="11">
    <source>
        <dbReference type="EMBL" id="MBE9215978.1"/>
    </source>
</evidence>
<dbReference type="AlphaFoldDB" id="A0A8J7FGK7"/>
<dbReference type="Pfam" id="PF12323">
    <property type="entry name" value="HTH_OrfB_IS605"/>
    <property type="match status" value="1"/>
</dbReference>
<evidence type="ECO:0000256" key="5">
    <source>
        <dbReference type="ARBA" id="ARBA00023125"/>
    </source>
</evidence>
<dbReference type="NCBIfam" id="NF040570">
    <property type="entry name" value="guided_TnpB"/>
    <property type="match status" value="1"/>
</dbReference>
<keyword evidence="2" id="KW-0815">Transposition</keyword>
<gene>
    <name evidence="11" type="ORF">IQ247_25510</name>
</gene>
<evidence type="ECO:0000256" key="1">
    <source>
        <dbReference type="ARBA" id="ARBA00008761"/>
    </source>
</evidence>
<evidence type="ECO:0000256" key="4">
    <source>
        <dbReference type="ARBA" id="ARBA00022833"/>
    </source>
</evidence>
<evidence type="ECO:0000313" key="12">
    <source>
        <dbReference type="Proteomes" id="UP000620559"/>
    </source>
</evidence>
<evidence type="ECO:0000256" key="2">
    <source>
        <dbReference type="ARBA" id="ARBA00022578"/>
    </source>
</evidence>
<name>A0A8J7FGK7_9CYAN</name>
<dbReference type="Proteomes" id="UP000620559">
    <property type="component" value="Unassembled WGS sequence"/>
</dbReference>
<dbReference type="InterPro" id="IPR021027">
    <property type="entry name" value="Transposase_put_HTH"/>
</dbReference>
<keyword evidence="5" id="KW-0238">DNA-binding</keyword>
<comment type="caution">
    <text evidence="11">The sequence shown here is derived from an EMBL/GenBank/DDBJ whole genome shotgun (WGS) entry which is preliminary data.</text>
</comment>
<proteinExistence type="inferred from homology"/>
<feature type="coiled-coil region" evidence="7">
    <location>
        <begin position="222"/>
        <end position="266"/>
    </location>
</feature>
<keyword evidence="6" id="KW-0233">DNA recombination</keyword>
<dbReference type="Pfam" id="PF07282">
    <property type="entry name" value="Cas12f1-like_TNB"/>
    <property type="match status" value="1"/>
</dbReference>
<dbReference type="GO" id="GO:0046872">
    <property type="term" value="F:metal ion binding"/>
    <property type="evidence" value="ECO:0007669"/>
    <property type="project" value="UniProtKB-KW"/>
</dbReference>
<accession>A0A8J7FGK7</accession>
<reference evidence="11" key="1">
    <citation type="submission" date="2020-10" db="EMBL/GenBank/DDBJ databases">
        <authorList>
            <person name="Castelo-Branco R."/>
            <person name="Eusebio N."/>
            <person name="Adriana R."/>
            <person name="Vieira A."/>
            <person name="Brugerolle De Fraissinette N."/>
            <person name="Rezende De Castro R."/>
            <person name="Schneider M.P."/>
            <person name="Vasconcelos V."/>
            <person name="Leao P.N."/>
        </authorList>
    </citation>
    <scope>NUCLEOTIDE SEQUENCE</scope>
    <source>
        <strain evidence="11">LEGE 06105</strain>
    </source>
</reference>
<dbReference type="InterPro" id="IPR001959">
    <property type="entry name" value="Transposase"/>
</dbReference>
<keyword evidence="12" id="KW-1185">Reference proteome</keyword>
<evidence type="ECO:0000256" key="6">
    <source>
        <dbReference type="ARBA" id="ARBA00023172"/>
    </source>
</evidence>
<feature type="domain" description="Transposase putative helix-turn-helix" evidence="10">
    <location>
        <begin position="1"/>
        <end position="46"/>
    </location>
</feature>
<feature type="domain" description="Cas12f1-like TNB" evidence="9">
    <location>
        <begin position="306"/>
        <end position="372"/>
    </location>
</feature>
<dbReference type="RefSeq" id="WP_193924299.1">
    <property type="nucleotide sequence ID" value="NZ_JADEWL010000130.1"/>
</dbReference>
<keyword evidence="3" id="KW-0479">Metal-binding</keyword>